<organism evidence="2">
    <name type="scientific">marine metagenome</name>
    <dbReference type="NCBI Taxonomy" id="408172"/>
    <lineage>
        <taxon>unclassified sequences</taxon>
        <taxon>metagenomes</taxon>
        <taxon>ecological metagenomes</taxon>
    </lineage>
</organism>
<dbReference type="Pfam" id="PF02782">
    <property type="entry name" value="FGGY_C"/>
    <property type="match status" value="1"/>
</dbReference>
<sequence length="94" mass="10345">MDKRVSIGEEITIDGGLSNNSYICQFMSEVLGRTIRVTNQPELTAIGCAQLAGAGLDEVLVTEKKGRAYTPKGNLRPDWMEKFSSLVKRISRPS</sequence>
<reference evidence="2" key="1">
    <citation type="submission" date="2018-05" db="EMBL/GenBank/DDBJ databases">
        <authorList>
            <person name="Lanie J.A."/>
            <person name="Ng W.-L."/>
            <person name="Kazmierczak K.M."/>
            <person name="Andrzejewski T.M."/>
            <person name="Davidsen T.M."/>
            <person name="Wayne K.J."/>
            <person name="Tettelin H."/>
            <person name="Glass J.I."/>
            <person name="Rusch D."/>
            <person name="Podicherti R."/>
            <person name="Tsui H.-C.T."/>
            <person name="Winkler M.E."/>
        </authorList>
    </citation>
    <scope>NUCLEOTIDE SEQUENCE</scope>
</reference>
<dbReference type="AlphaFoldDB" id="A0A381QKZ4"/>
<protein>
    <recommendedName>
        <fullName evidence="1">Carbohydrate kinase FGGY C-terminal domain-containing protein</fullName>
    </recommendedName>
</protein>
<dbReference type="InterPro" id="IPR018485">
    <property type="entry name" value="FGGY_C"/>
</dbReference>
<dbReference type="InterPro" id="IPR043129">
    <property type="entry name" value="ATPase_NBD"/>
</dbReference>
<evidence type="ECO:0000259" key="1">
    <source>
        <dbReference type="Pfam" id="PF02782"/>
    </source>
</evidence>
<dbReference type="EMBL" id="UINC01001393">
    <property type="protein sequence ID" value="SUZ79594.1"/>
    <property type="molecule type" value="Genomic_DNA"/>
</dbReference>
<name>A0A381QKZ4_9ZZZZ</name>
<dbReference type="GO" id="GO:0005975">
    <property type="term" value="P:carbohydrate metabolic process"/>
    <property type="evidence" value="ECO:0007669"/>
    <property type="project" value="InterPro"/>
</dbReference>
<dbReference type="Gene3D" id="3.30.420.40">
    <property type="match status" value="1"/>
</dbReference>
<accession>A0A381QKZ4</accession>
<evidence type="ECO:0000313" key="2">
    <source>
        <dbReference type="EMBL" id="SUZ79594.1"/>
    </source>
</evidence>
<dbReference type="SUPFAM" id="SSF53067">
    <property type="entry name" value="Actin-like ATPase domain"/>
    <property type="match status" value="1"/>
</dbReference>
<proteinExistence type="predicted"/>
<feature type="domain" description="Carbohydrate kinase FGGY C-terminal" evidence="1">
    <location>
        <begin position="9"/>
        <end position="54"/>
    </location>
</feature>
<gene>
    <name evidence="2" type="ORF">METZ01_LOCUS32448</name>
</gene>
<dbReference type="GO" id="GO:0016301">
    <property type="term" value="F:kinase activity"/>
    <property type="evidence" value="ECO:0007669"/>
    <property type="project" value="InterPro"/>
</dbReference>